<proteinExistence type="predicted"/>
<dbReference type="PANTHER" id="PTHR42855:SF2">
    <property type="entry name" value="DRUG RESISTANCE ABC TRANSPORTER,ATP-BINDING PROTEIN"/>
    <property type="match status" value="1"/>
</dbReference>
<dbReference type="Gene3D" id="3.40.50.300">
    <property type="entry name" value="P-loop containing nucleotide triphosphate hydrolases"/>
    <property type="match status" value="2"/>
</dbReference>
<name>K2GZB6_9BACT</name>
<dbReference type="InterPro" id="IPR032781">
    <property type="entry name" value="ABC_tran_Xtn"/>
</dbReference>
<dbReference type="Pfam" id="PF12848">
    <property type="entry name" value="ABC_tran_Xtn"/>
    <property type="match status" value="1"/>
</dbReference>
<comment type="caution">
    <text evidence="4">The sequence shown here is derived from an EMBL/GenBank/DDBJ whole genome shotgun (WGS) entry which is preliminary data.</text>
</comment>
<feature type="domain" description="ABC transporter" evidence="3">
    <location>
        <begin position="4"/>
        <end position="256"/>
    </location>
</feature>
<dbReference type="GO" id="GO:0005524">
    <property type="term" value="F:ATP binding"/>
    <property type="evidence" value="ECO:0007669"/>
    <property type="project" value="UniProtKB-KW"/>
</dbReference>
<dbReference type="AlphaFoldDB" id="K2GZB6"/>
<evidence type="ECO:0000256" key="1">
    <source>
        <dbReference type="ARBA" id="ARBA00022741"/>
    </source>
</evidence>
<organism evidence="4">
    <name type="scientific">uncultured bacterium</name>
    <name type="common">gcode 4</name>
    <dbReference type="NCBI Taxonomy" id="1234023"/>
    <lineage>
        <taxon>Bacteria</taxon>
        <taxon>environmental samples</taxon>
    </lineage>
</organism>
<accession>K2GZB6</accession>
<keyword evidence="1" id="KW-0547">Nucleotide-binding</keyword>
<evidence type="ECO:0000256" key="2">
    <source>
        <dbReference type="ARBA" id="ARBA00022840"/>
    </source>
</evidence>
<dbReference type="Pfam" id="PF00005">
    <property type="entry name" value="ABC_tran"/>
    <property type="match status" value="2"/>
</dbReference>
<reference evidence="4" key="1">
    <citation type="journal article" date="2012" name="Science">
        <title>Fermentation, hydrogen, and sulfur metabolism in multiple uncultivated bacterial phyla.</title>
        <authorList>
            <person name="Wrighton K.C."/>
            <person name="Thomas B.C."/>
            <person name="Sharon I."/>
            <person name="Miller C.S."/>
            <person name="Castelle C.J."/>
            <person name="VerBerkmoes N.C."/>
            <person name="Wilkins M.J."/>
            <person name="Hettich R.L."/>
            <person name="Lipton M.S."/>
            <person name="Williams K.H."/>
            <person name="Long P.E."/>
            <person name="Banfield J.F."/>
        </authorList>
    </citation>
    <scope>NUCLEOTIDE SEQUENCE [LARGE SCALE GENOMIC DNA]</scope>
</reference>
<dbReference type="InterPro" id="IPR003439">
    <property type="entry name" value="ABC_transporter-like_ATP-bd"/>
</dbReference>
<dbReference type="InterPro" id="IPR051309">
    <property type="entry name" value="ABCF_ATPase"/>
</dbReference>
<dbReference type="FunFam" id="3.40.50.300:FF:000011">
    <property type="entry name" value="Putative ABC transporter ATP-binding component"/>
    <property type="match status" value="1"/>
</dbReference>
<gene>
    <name evidence="4" type="ORF">ACD_3C00003G0004</name>
</gene>
<protein>
    <recommendedName>
        <fullName evidence="3">ABC transporter domain-containing protein</fullName>
    </recommendedName>
</protein>
<dbReference type="PROSITE" id="PS50893">
    <property type="entry name" value="ABC_TRANSPORTER_2"/>
    <property type="match status" value="2"/>
</dbReference>
<evidence type="ECO:0000313" key="4">
    <source>
        <dbReference type="EMBL" id="EKE28850.1"/>
    </source>
</evidence>
<dbReference type="EMBL" id="AMFJ01000277">
    <property type="protein sequence ID" value="EKE28850.1"/>
    <property type="molecule type" value="Genomic_DNA"/>
</dbReference>
<dbReference type="PANTHER" id="PTHR42855">
    <property type="entry name" value="ABC TRANSPORTER ATP-BINDING SUBUNIT"/>
    <property type="match status" value="1"/>
</dbReference>
<sequence length="569" mass="69716">MKHIRININLFETNKKEILKDISFILNEKDKIAIVWPNWVGKTTLFKILCNEIKEYDWNIDNLWSLTLGYLSQVFFDDEKRKVKDELRLAFKEILELDERLQKVEAIMKESDDIKIIDEYAQLLEHFNTLGWYGIDYEIHRVANWLGITDLLENWIWQVSWWQRTKIALAKVLLEKPDMLLLDEPTNFIDLASTEWLEKYLATTWKGWYMIISHDRDFLDKTCTKTYEMTGARAMNVYNGNYTYYVNEKEKLEAIQIEDYERQQEYMNSQTQLVNRFRAWSRAWWAKSREKMLDKMKMLERPISTKKPKFQFSFEELSWNKVLHFKDIFIWRTEPLFFINELELTVGQKIWIIWENWVGKSTFLKTVLGSIEPLEWHISRWKWLKISYFSQLHEELDRELTLRENFIKHWFDYSPEKLTAIITNYLFEREDMNKKVKEFSWGQVSKLLFAILWQKESNFLVFDEPTNHLDYEFREALEKELQKYKWTILFISHDRYFVNKIASHLWIIKDWELIVSYWNYEDYIYKLENWLNFDASLFDEEAHLNFTLEEKLWADEAKRIRQKFGRRKR</sequence>
<dbReference type="InterPro" id="IPR027417">
    <property type="entry name" value="P-loop_NTPase"/>
</dbReference>
<dbReference type="SUPFAM" id="SSF52540">
    <property type="entry name" value="P-loop containing nucleoside triphosphate hydrolases"/>
    <property type="match status" value="2"/>
</dbReference>
<feature type="domain" description="ABC transporter" evidence="3">
    <location>
        <begin position="323"/>
        <end position="535"/>
    </location>
</feature>
<keyword evidence="2" id="KW-0067">ATP-binding</keyword>
<dbReference type="GO" id="GO:0016887">
    <property type="term" value="F:ATP hydrolysis activity"/>
    <property type="evidence" value="ECO:0007669"/>
    <property type="project" value="InterPro"/>
</dbReference>
<evidence type="ECO:0000259" key="3">
    <source>
        <dbReference type="PROSITE" id="PS50893"/>
    </source>
</evidence>